<evidence type="ECO:0000313" key="9">
    <source>
        <dbReference type="EMBL" id="UCS96361.1"/>
    </source>
</evidence>
<feature type="region of interest" description="Disordered" evidence="7">
    <location>
        <begin position="20"/>
        <end position="46"/>
    </location>
</feature>
<reference evidence="9" key="1">
    <citation type="submission" date="2021-06" db="EMBL/GenBank/DDBJ databases">
        <title>Viral sequences from lizard feces in the Qinghai-Tibetan Plateau, China.</title>
        <authorList>
            <person name="Lu J."/>
            <person name="Shen Q."/>
            <person name="Zhang W."/>
        </authorList>
    </citation>
    <scope>NUCLEOTIDE SEQUENCE</scope>
    <source>
        <strain evidence="9">2PE-RDRP-12</strain>
    </source>
</reference>
<feature type="domain" description="Icosahedral viral capsid protein S" evidence="8">
    <location>
        <begin position="59"/>
        <end position="147"/>
    </location>
</feature>
<dbReference type="GO" id="GO:0039617">
    <property type="term" value="C:T=3 icosahedral viral capsid"/>
    <property type="evidence" value="ECO:0007669"/>
    <property type="project" value="UniProtKB-KW"/>
</dbReference>
<evidence type="ECO:0000256" key="6">
    <source>
        <dbReference type="ARBA" id="ARBA00023060"/>
    </source>
</evidence>
<evidence type="ECO:0000256" key="4">
    <source>
        <dbReference type="ARBA" id="ARBA00022561"/>
    </source>
</evidence>
<dbReference type="InterPro" id="IPR029053">
    <property type="entry name" value="Viral_coat"/>
</dbReference>
<evidence type="ECO:0000256" key="3">
    <source>
        <dbReference type="ARBA" id="ARBA00018091"/>
    </source>
</evidence>
<feature type="compositionally biased region" description="Basic residues" evidence="7">
    <location>
        <begin position="28"/>
        <end position="42"/>
    </location>
</feature>
<evidence type="ECO:0000256" key="5">
    <source>
        <dbReference type="ARBA" id="ARBA00022844"/>
    </source>
</evidence>
<comment type="similarity">
    <text evidence="2">Belongs to the icosahedral plant coat protein family.</text>
</comment>
<dbReference type="Gene3D" id="2.60.120.20">
    <property type="match status" value="1"/>
</dbReference>
<dbReference type="InterPro" id="IPR000937">
    <property type="entry name" value="Capsid_prot_S-dom_vir"/>
</dbReference>
<proteinExistence type="inferred from homology"/>
<keyword evidence="6" id="KW-1142">T=3 icosahedral capsid protein</keyword>
<keyword evidence="5" id="KW-0946">Virion</keyword>
<dbReference type="SUPFAM" id="SSF88633">
    <property type="entry name" value="Positive stranded ssRNA viruses"/>
    <property type="match status" value="1"/>
</dbReference>
<organism evidence="9">
    <name type="scientific">Riboviria sp</name>
    <dbReference type="NCBI Taxonomy" id="2585031"/>
    <lineage>
        <taxon>Viruses</taxon>
        <taxon>Riboviria</taxon>
    </lineage>
</organism>
<name>A0A8K1JF54_9VIRU</name>
<dbReference type="EMBL" id="MZ375176">
    <property type="protein sequence ID" value="UCS96361.1"/>
    <property type="molecule type" value="Genomic_RNA"/>
</dbReference>
<evidence type="ECO:0000256" key="7">
    <source>
        <dbReference type="SAM" id="MobiDB-lite"/>
    </source>
</evidence>
<dbReference type="GO" id="GO:0005198">
    <property type="term" value="F:structural molecule activity"/>
    <property type="evidence" value="ECO:0007669"/>
    <property type="project" value="InterPro"/>
</dbReference>
<evidence type="ECO:0000256" key="1">
    <source>
        <dbReference type="ARBA" id="ARBA00004328"/>
    </source>
</evidence>
<sequence>MCPRKSNSLGKVLSSVLGGGLAPARQRSNNKPKRRPGKRGGRAGRGWTRALPASYATHVKSSFRIRRVGDGVRVVGSDLVTPLPATITTLSGTQDLLFSVITANPLYWTGTRIAQFGAAYMNYRPISLVFRYIPQVAVTQAGTVVMGTLWNGASPSGDLQQTLLTSNGGSMINCYVPANTRVKLGSNLQQNLFTCCGDLNPDTSPFLFVAIARGCTSGSDQVVPGYFYVDYVYDFKNPIGQAWTYRRTDQTAFSDLTYTLPNRSIVLLEQMNQYGPGTIFDVEQNGTNVSVLYHGTPITMEDDTLVQLYENGQNAAFVPSGNEVMTSYSHGPSGPFEPIPWVYEGTVTAANDSPILRVSSTTFDGRQIYQYSVATSGVVTATSTQPAANIPIPVGEDYSLWIATNLDSIEAVSSGTFTRSIYGPKPGPTSSASTLLAKIETLQARLAQLEAQDADAAVVPLYSRKPATN</sequence>
<dbReference type="Pfam" id="PF00729">
    <property type="entry name" value="Viral_coat"/>
    <property type="match status" value="1"/>
</dbReference>
<protein>
    <recommendedName>
        <fullName evidence="3">Capsid protein</fullName>
    </recommendedName>
</protein>
<accession>A0A8K1JF54</accession>
<comment type="subcellular location">
    <subcellularLocation>
        <location evidence="1">Virion</location>
    </subcellularLocation>
</comment>
<keyword evidence="4" id="KW-0167">Capsid protein</keyword>
<evidence type="ECO:0000256" key="2">
    <source>
        <dbReference type="ARBA" id="ARBA00007446"/>
    </source>
</evidence>
<evidence type="ECO:0000259" key="8">
    <source>
        <dbReference type="Pfam" id="PF00729"/>
    </source>
</evidence>